<keyword evidence="4 9" id="KW-0456">Lyase</keyword>
<dbReference type="EMBL" id="FLRA01000002">
    <property type="protein sequence ID" value="SBT16156.1"/>
    <property type="molecule type" value="Genomic_DNA"/>
</dbReference>
<dbReference type="Pfam" id="PF02602">
    <property type="entry name" value="HEM4"/>
    <property type="match status" value="1"/>
</dbReference>
<dbReference type="Proteomes" id="UP000092871">
    <property type="component" value="Unassembled WGS sequence"/>
</dbReference>
<gene>
    <name evidence="11" type="primary">hemD</name>
    <name evidence="11" type="ORF">MGA5115_00230</name>
    <name evidence="12" type="ORF">MGA5116_01791</name>
</gene>
<dbReference type="InterPro" id="IPR039793">
    <property type="entry name" value="UROS/Hem4"/>
</dbReference>
<dbReference type="InterPro" id="IPR036108">
    <property type="entry name" value="4pyrrol_syn_uPrphyn_synt_sf"/>
</dbReference>
<evidence type="ECO:0000313" key="13">
    <source>
        <dbReference type="Proteomes" id="UP000092840"/>
    </source>
</evidence>
<dbReference type="InterPro" id="IPR003754">
    <property type="entry name" value="4pyrrol_synth_uPrphyn_synth"/>
</dbReference>
<keyword evidence="5 9" id="KW-0627">Porphyrin biosynthesis</keyword>
<comment type="similarity">
    <text evidence="2 9">Belongs to the uroporphyrinogen-III synthase family.</text>
</comment>
<dbReference type="OrthoDB" id="9787650at2"/>
<evidence type="ECO:0000256" key="2">
    <source>
        <dbReference type="ARBA" id="ARBA00008133"/>
    </source>
</evidence>
<sequence length="250" mass="27846">MQGLKVLVTRPEPENALTCQALTALGASPISLPMLEIQETTDPTARAALRTQLYNLDLYRFVIFVSKNAARIGSELIDECWPMLPVNINWLGIGQGTTQTLQELHIPALSNPGNNTETMLDWLKPVKMRGEKVLIVRGCGGRPDLAKALEERGAIVDHLELYKRHMPQYTAQTFLFLDHPDVIWATSGESVANLTTYVEQFAPNLKDTVLFVPSERVAQQAKSLHWNQVICAHGADDQRLISATQQHLGR</sequence>
<dbReference type="EMBL" id="FLRB01000012">
    <property type="protein sequence ID" value="SBT21204.1"/>
    <property type="molecule type" value="Genomic_DNA"/>
</dbReference>
<dbReference type="GO" id="GO:0006780">
    <property type="term" value="P:uroporphyrinogen III biosynthetic process"/>
    <property type="evidence" value="ECO:0007669"/>
    <property type="project" value="UniProtKB-UniRule"/>
</dbReference>
<evidence type="ECO:0000256" key="8">
    <source>
        <dbReference type="ARBA" id="ARBA00048617"/>
    </source>
</evidence>
<evidence type="ECO:0000256" key="5">
    <source>
        <dbReference type="ARBA" id="ARBA00023244"/>
    </source>
</evidence>
<dbReference type="Proteomes" id="UP000092840">
    <property type="component" value="Unassembled WGS sequence"/>
</dbReference>
<evidence type="ECO:0000313" key="14">
    <source>
        <dbReference type="Proteomes" id="UP000092871"/>
    </source>
</evidence>
<dbReference type="AlphaFoldDB" id="A0A1C3JLX4"/>
<dbReference type="PANTHER" id="PTHR38042:SF1">
    <property type="entry name" value="UROPORPHYRINOGEN-III SYNTHASE, CHLOROPLASTIC"/>
    <property type="match status" value="1"/>
</dbReference>
<evidence type="ECO:0000259" key="10">
    <source>
        <dbReference type="Pfam" id="PF02602"/>
    </source>
</evidence>
<evidence type="ECO:0000256" key="6">
    <source>
        <dbReference type="ARBA" id="ARBA00037589"/>
    </source>
</evidence>
<comment type="pathway">
    <text evidence="1 9">Porphyrin-containing compound metabolism; protoporphyrin-IX biosynthesis; coproporphyrinogen-III from 5-aminolevulinate: step 3/4.</text>
</comment>
<evidence type="ECO:0000313" key="12">
    <source>
        <dbReference type="EMBL" id="SBT21204.1"/>
    </source>
</evidence>
<organism evidence="11 14">
    <name type="scientific">Marinomonas gallaica</name>
    <dbReference type="NCBI Taxonomy" id="1806667"/>
    <lineage>
        <taxon>Bacteria</taxon>
        <taxon>Pseudomonadati</taxon>
        <taxon>Pseudomonadota</taxon>
        <taxon>Gammaproteobacteria</taxon>
        <taxon>Oceanospirillales</taxon>
        <taxon>Oceanospirillaceae</taxon>
        <taxon>Marinomonas</taxon>
    </lineage>
</organism>
<comment type="catalytic activity">
    <reaction evidence="8 9">
        <text>hydroxymethylbilane = uroporphyrinogen III + H2O</text>
        <dbReference type="Rhea" id="RHEA:18965"/>
        <dbReference type="ChEBI" id="CHEBI:15377"/>
        <dbReference type="ChEBI" id="CHEBI:57308"/>
        <dbReference type="ChEBI" id="CHEBI:57845"/>
        <dbReference type="EC" id="4.2.1.75"/>
    </reaction>
</comment>
<evidence type="ECO:0000256" key="7">
    <source>
        <dbReference type="ARBA" id="ARBA00040167"/>
    </source>
</evidence>
<reference evidence="11 14" key="1">
    <citation type="submission" date="2016-06" db="EMBL/GenBank/DDBJ databases">
        <authorList>
            <person name="Kjaerup R.B."/>
            <person name="Dalgaard T.S."/>
            <person name="Juul-Madsen H.R."/>
        </authorList>
    </citation>
    <scope>NUCLEOTIDE SEQUENCE [LARGE SCALE GENOMIC DNA]</scope>
    <source>
        <strain evidence="11 14">CECT 5115</strain>
    </source>
</reference>
<dbReference type="Gene3D" id="3.40.50.10090">
    <property type="match status" value="2"/>
</dbReference>
<dbReference type="UniPathway" id="UPA00251">
    <property type="reaction ID" value="UER00320"/>
</dbReference>
<dbReference type="CDD" id="cd06578">
    <property type="entry name" value="HemD"/>
    <property type="match status" value="1"/>
</dbReference>
<dbReference type="GO" id="GO:0006782">
    <property type="term" value="P:protoporphyrinogen IX biosynthetic process"/>
    <property type="evidence" value="ECO:0007669"/>
    <property type="project" value="UniProtKB-UniRule"/>
</dbReference>
<dbReference type="GO" id="GO:0004852">
    <property type="term" value="F:uroporphyrinogen-III synthase activity"/>
    <property type="evidence" value="ECO:0007669"/>
    <property type="project" value="UniProtKB-UniRule"/>
</dbReference>
<evidence type="ECO:0000256" key="9">
    <source>
        <dbReference type="RuleBase" id="RU366031"/>
    </source>
</evidence>
<feature type="domain" description="Tetrapyrrole biosynthesis uroporphyrinogen III synthase" evidence="10">
    <location>
        <begin position="20"/>
        <end position="241"/>
    </location>
</feature>
<dbReference type="PANTHER" id="PTHR38042">
    <property type="entry name" value="UROPORPHYRINOGEN-III SYNTHASE, CHLOROPLASTIC"/>
    <property type="match status" value="1"/>
</dbReference>
<proteinExistence type="inferred from homology"/>
<keyword evidence="13" id="KW-1185">Reference proteome</keyword>
<name>A0A1C3JLX4_9GAMM</name>
<evidence type="ECO:0000256" key="1">
    <source>
        <dbReference type="ARBA" id="ARBA00004772"/>
    </source>
</evidence>
<accession>A0A1C3JLX4</accession>
<reference evidence="12 13" key="2">
    <citation type="submission" date="2016-06" db="EMBL/GenBank/DDBJ databases">
        <authorList>
            <person name="Rodrigo-Torres L."/>
            <person name="Arahal D.R."/>
        </authorList>
    </citation>
    <scope>NUCLEOTIDE SEQUENCE [LARGE SCALE GENOMIC DNA]</scope>
    <source>
        <strain evidence="12 13">CECT 5116</strain>
    </source>
</reference>
<protein>
    <recommendedName>
        <fullName evidence="7 9">Uroporphyrinogen-III synthase</fullName>
        <ecNumber evidence="3 9">4.2.1.75</ecNumber>
    </recommendedName>
</protein>
<dbReference type="RefSeq" id="WP_067030577.1">
    <property type="nucleotide sequence ID" value="NZ_FLRA01000002.1"/>
</dbReference>
<evidence type="ECO:0000256" key="4">
    <source>
        <dbReference type="ARBA" id="ARBA00023239"/>
    </source>
</evidence>
<evidence type="ECO:0000313" key="11">
    <source>
        <dbReference type="EMBL" id="SBT16156.1"/>
    </source>
</evidence>
<dbReference type="SUPFAM" id="SSF69618">
    <property type="entry name" value="HemD-like"/>
    <property type="match status" value="1"/>
</dbReference>
<evidence type="ECO:0000256" key="3">
    <source>
        <dbReference type="ARBA" id="ARBA00013109"/>
    </source>
</evidence>
<dbReference type="EC" id="4.2.1.75" evidence="3 9"/>
<comment type="function">
    <text evidence="6 9">Catalyzes cyclization of the linear tetrapyrrole, hydroxymethylbilane, to the macrocyclic uroporphyrinogen III.</text>
</comment>